<name>A0A9P4UYN1_9PLEO</name>
<evidence type="ECO:0000313" key="2">
    <source>
        <dbReference type="EMBL" id="KAF2730063.1"/>
    </source>
</evidence>
<dbReference type="Gene3D" id="3.40.50.1820">
    <property type="entry name" value="alpha/beta hydrolase"/>
    <property type="match status" value="1"/>
</dbReference>
<organism evidence="2 3">
    <name type="scientific">Polyplosphaeria fusca</name>
    <dbReference type="NCBI Taxonomy" id="682080"/>
    <lineage>
        <taxon>Eukaryota</taxon>
        <taxon>Fungi</taxon>
        <taxon>Dikarya</taxon>
        <taxon>Ascomycota</taxon>
        <taxon>Pezizomycotina</taxon>
        <taxon>Dothideomycetes</taxon>
        <taxon>Pleosporomycetidae</taxon>
        <taxon>Pleosporales</taxon>
        <taxon>Tetraplosphaeriaceae</taxon>
        <taxon>Polyplosphaeria</taxon>
    </lineage>
</organism>
<gene>
    <name evidence="2" type="ORF">EJ04DRAFT_397724</name>
</gene>
<dbReference type="InterPro" id="IPR029058">
    <property type="entry name" value="AB_hydrolase_fold"/>
</dbReference>
<dbReference type="SUPFAM" id="SSF53474">
    <property type="entry name" value="alpha/beta-Hydrolases"/>
    <property type="match status" value="1"/>
</dbReference>
<keyword evidence="3" id="KW-1185">Reference proteome</keyword>
<reference evidence="2" key="1">
    <citation type="journal article" date="2020" name="Stud. Mycol.">
        <title>101 Dothideomycetes genomes: a test case for predicting lifestyles and emergence of pathogens.</title>
        <authorList>
            <person name="Haridas S."/>
            <person name="Albert R."/>
            <person name="Binder M."/>
            <person name="Bloem J."/>
            <person name="Labutti K."/>
            <person name="Salamov A."/>
            <person name="Andreopoulos B."/>
            <person name="Baker S."/>
            <person name="Barry K."/>
            <person name="Bills G."/>
            <person name="Bluhm B."/>
            <person name="Cannon C."/>
            <person name="Castanera R."/>
            <person name="Culley D."/>
            <person name="Daum C."/>
            <person name="Ezra D."/>
            <person name="Gonzalez J."/>
            <person name="Henrissat B."/>
            <person name="Kuo A."/>
            <person name="Liang C."/>
            <person name="Lipzen A."/>
            <person name="Lutzoni F."/>
            <person name="Magnuson J."/>
            <person name="Mondo S."/>
            <person name="Nolan M."/>
            <person name="Ohm R."/>
            <person name="Pangilinan J."/>
            <person name="Park H.-J."/>
            <person name="Ramirez L."/>
            <person name="Alfaro M."/>
            <person name="Sun H."/>
            <person name="Tritt A."/>
            <person name="Yoshinaga Y."/>
            <person name="Zwiers L.-H."/>
            <person name="Turgeon B."/>
            <person name="Goodwin S."/>
            <person name="Spatafora J."/>
            <person name="Crous P."/>
            <person name="Grigoriev I."/>
        </authorList>
    </citation>
    <scope>NUCLEOTIDE SEQUENCE</scope>
    <source>
        <strain evidence="2">CBS 125425</strain>
    </source>
</reference>
<evidence type="ECO:0000313" key="3">
    <source>
        <dbReference type="Proteomes" id="UP000799444"/>
    </source>
</evidence>
<evidence type="ECO:0000259" key="1">
    <source>
        <dbReference type="Pfam" id="PF12697"/>
    </source>
</evidence>
<sequence>PVVLFFTGGGAPCEVYVRLLREMGRSWRVLVVEREGYGRSIRGDDTGEEGTSSSRGKQIMARDSAEELSALLRVMGVKGPYVLVAHSYGAIVAREFLDVQGVHLDKVVGLALIEPASELLYQTHKPVIPPPAFDAVLKGVDVDKVTRLREESGMTDAEWDDAIRGIEKTAPGAALEECRASGRILADKHQLTRHVMSPWPVAVLRCNWAVELQKLFDAGVEAGNGSDEERKQVREFLWAWRAFDDEVRAGLDMAEGGVTRRYTYFEECGHDVPSRRPDVVIQEVGWVM</sequence>
<accession>A0A9P4UYN1</accession>
<dbReference type="Proteomes" id="UP000799444">
    <property type="component" value="Unassembled WGS sequence"/>
</dbReference>
<feature type="non-terminal residue" evidence="2">
    <location>
        <position position="288"/>
    </location>
</feature>
<protein>
    <submittedName>
        <fullName evidence="2">Alpha/beta-hydrolase</fullName>
    </submittedName>
</protein>
<feature type="non-terminal residue" evidence="2">
    <location>
        <position position="1"/>
    </location>
</feature>
<dbReference type="InterPro" id="IPR000073">
    <property type="entry name" value="AB_hydrolase_1"/>
</dbReference>
<dbReference type="OrthoDB" id="294702at2759"/>
<dbReference type="AlphaFoldDB" id="A0A9P4UYN1"/>
<dbReference type="EMBL" id="ML996227">
    <property type="protein sequence ID" value="KAF2730063.1"/>
    <property type="molecule type" value="Genomic_DNA"/>
</dbReference>
<dbReference type="Pfam" id="PF12697">
    <property type="entry name" value="Abhydrolase_6"/>
    <property type="match status" value="1"/>
</dbReference>
<comment type="caution">
    <text evidence="2">The sequence shown here is derived from an EMBL/GenBank/DDBJ whole genome shotgun (WGS) entry which is preliminary data.</text>
</comment>
<proteinExistence type="predicted"/>
<feature type="domain" description="AB hydrolase-1" evidence="1">
    <location>
        <begin position="3"/>
        <end position="282"/>
    </location>
</feature>